<dbReference type="InterPro" id="IPR011060">
    <property type="entry name" value="RibuloseP-bd_barrel"/>
</dbReference>
<evidence type="ECO:0000256" key="4">
    <source>
        <dbReference type="ARBA" id="ARBA00009667"/>
    </source>
</evidence>
<comment type="similarity">
    <text evidence="4 12 13">Belongs to the HisA/HisF family.</text>
</comment>
<dbReference type="PANTHER" id="PTHR43090">
    <property type="entry name" value="1-(5-PHOSPHORIBOSYL)-5-[(5-PHOSPHORIBOSYLAMINO)METHYLIDENEAMINO] IMIDAZOLE-4-CARBOXAMIDE ISOMERASE"/>
    <property type="match status" value="1"/>
</dbReference>
<evidence type="ECO:0000313" key="18">
    <source>
        <dbReference type="Proteomes" id="UP000199047"/>
    </source>
</evidence>
<comment type="caution">
    <text evidence="16">The sequence shown here is derived from an EMBL/GenBank/DDBJ whole genome shotgun (WGS) entry which is preliminary data.</text>
</comment>
<evidence type="ECO:0000313" key="17">
    <source>
        <dbReference type="Proteomes" id="UP000198868"/>
    </source>
</evidence>
<dbReference type="InterPro" id="IPR044524">
    <property type="entry name" value="Isoase_HisA-like"/>
</dbReference>
<dbReference type="InterPro" id="IPR006063">
    <property type="entry name" value="HisA_bact_arch"/>
</dbReference>
<keyword evidence="10 12" id="KW-0413">Isomerase</keyword>
<dbReference type="Proteomes" id="UP000198868">
    <property type="component" value="Unassembled WGS sequence"/>
</dbReference>
<evidence type="ECO:0000256" key="12">
    <source>
        <dbReference type="HAMAP-Rule" id="MF_01014"/>
    </source>
</evidence>
<dbReference type="InterPro" id="IPR023016">
    <property type="entry name" value="HisA/PriA"/>
</dbReference>
<feature type="active site" description="Proton donor" evidence="12">
    <location>
        <position position="128"/>
    </location>
</feature>
<evidence type="ECO:0000256" key="8">
    <source>
        <dbReference type="ARBA" id="ARBA00022605"/>
    </source>
</evidence>
<dbReference type="AlphaFoldDB" id="A0AAN2QVS5"/>
<dbReference type="Pfam" id="PF00977">
    <property type="entry name" value="His_biosynth"/>
    <property type="match status" value="1"/>
</dbReference>
<comment type="catalytic activity">
    <reaction evidence="1 12 14">
        <text>1-(5-phospho-beta-D-ribosyl)-5-[(5-phospho-beta-D-ribosylamino)methylideneamino]imidazole-4-carboxamide = 5-[(5-phospho-1-deoxy-D-ribulos-1-ylimino)methylamino]-1-(5-phospho-beta-D-ribosyl)imidazole-4-carboxamide</text>
        <dbReference type="Rhea" id="RHEA:15469"/>
        <dbReference type="ChEBI" id="CHEBI:58435"/>
        <dbReference type="ChEBI" id="CHEBI:58525"/>
        <dbReference type="EC" id="5.3.1.16"/>
    </reaction>
</comment>
<evidence type="ECO:0000256" key="13">
    <source>
        <dbReference type="RuleBase" id="RU003657"/>
    </source>
</evidence>
<protein>
    <recommendedName>
        <fullName evidence="6 12">1-(5-phosphoribosyl)-5-[(5-phosphoribosylamino)methylideneamino] imidazole-4-carboxamide isomerase</fullName>
        <ecNumber evidence="5 12">5.3.1.16</ecNumber>
    </recommendedName>
    <alternativeName>
        <fullName evidence="11 12">Phosphoribosylformimino-5-aminoimidazole carboxamide ribotide isomerase</fullName>
    </alternativeName>
</protein>
<evidence type="ECO:0000256" key="3">
    <source>
        <dbReference type="ARBA" id="ARBA00005133"/>
    </source>
</evidence>
<dbReference type="NCBIfam" id="TIGR00007">
    <property type="entry name" value="1-(5-phosphoribosyl)-5-[(5-phosphoribosylamino)methylideneamino]imidazole-4-carboxamide isomerase"/>
    <property type="match status" value="1"/>
</dbReference>
<dbReference type="InterPro" id="IPR013785">
    <property type="entry name" value="Aldolase_TIM"/>
</dbReference>
<evidence type="ECO:0000256" key="9">
    <source>
        <dbReference type="ARBA" id="ARBA00023102"/>
    </source>
</evidence>
<dbReference type="EC" id="5.3.1.16" evidence="5 12"/>
<keyword evidence="7 12" id="KW-0963">Cytoplasm</keyword>
<dbReference type="Gene3D" id="3.20.20.70">
    <property type="entry name" value="Aldolase class I"/>
    <property type="match status" value="1"/>
</dbReference>
<evidence type="ECO:0000313" key="15">
    <source>
        <dbReference type="EMBL" id="CUW07204.1"/>
    </source>
</evidence>
<reference evidence="17 18" key="1">
    <citation type="submission" date="2015-12" db="EMBL/GenBank/DDBJ databases">
        <authorList>
            <person name="Andreevskaya M."/>
        </authorList>
    </citation>
    <scope>NUCLEOTIDE SEQUENCE [LARGE SCALE GENOMIC DNA]</scope>
    <source>
        <strain evidence="15 18">KSL4-2</strain>
        <strain evidence="16 17">PL111</strain>
    </source>
</reference>
<organism evidence="16 17">
    <name type="scientific">Leuconostoc inhae</name>
    <dbReference type="NCBI Taxonomy" id="178001"/>
    <lineage>
        <taxon>Bacteria</taxon>
        <taxon>Bacillati</taxon>
        <taxon>Bacillota</taxon>
        <taxon>Bacilli</taxon>
        <taxon>Lactobacillales</taxon>
        <taxon>Lactobacillaceae</taxon>
        <taxon>Leuconostoc</taxon>
    </lineage>
</organism>
<feature type="active site" description="Proton acceptor" evidence="12">
    <location>
        <position position="7"/>
    </location>
</feature>
<keyword evidence="8 12" id="KW-0028">Amino-acid biosynthesis</keyword>
<dbReference type="GO" id="GO:0000162">
    <property type="term" value="P:L-tryptophan biosynthetic process"/>
    <property type="evidence" value="ECO:0007669"/>
    <property type="project" value="TreeGrafter"/>
</dbReference>
<dbReference type="EMBL" id="FBTB01000010">
    <property type="protein sequence ID" value="CUW07204.1"/>
    <property type="molecule type" value="Genomic_DNA"/>
</dbReference>
<evidence type="ECO:0000256" key="2">
    <source>
        <dbReference type="ARBA" id="ARBA00004496"/>
    </source>
</evidence>
<dbReference type="PANTHER" id="PTHR43090:SF2">
    <property type="entry name" value="1-(5-PHOSPHORIBOSYL)-5-[(5-PHOSPHORIBOSYLAMINO)METHYLIDENEAMINO] IMIDAZOLE-4-CARBOXAMIDE ISOMERASE"/>
    <property type="match status" value="1"/>
</dbReference>
<proteinExistence type="inferred from homology"/>
<comment type="subcellular location">
    <subcellularLocation>
        <location evidence="2 12 14">Cytoplasm</location>
    </subcellularLocation>
</comment>
<dbReference type="FunFam" id="3.20.20.70:FF:000009">
    <property type="entry name" value="1-(5-phosphoribosyl)-5-[(5-phosphoribosylamino)methylideneamino] imidazole-4-carboxamide isomerase"/>
    <property type="match status" value="1"/>
</dbReference>
<accession>A0AAN2QVS5</accession>
<dbReference type="InterPro" id="IPR006062">
    <property type="entry name" value="His_biosynth"/>
</dbReference>
<evidence type="ECO:0000313" key="16">
    <source>
        <dbReference type="EMBL" id="CUW14768.1"/>
    </source>
</evidence>
<name>A0AAN2QVS5_9LACO</name>
<dbReference type="RefSeq" id="WP_089896226.1">
    <property type="nucleotide sequence ID" value="NZ_FBTB01000010.1"/>
</dbReference>
<sequence>MILPAIDLLGGQSVRLLQGNYNAVTVVDSDPIAQAKKIDKAGLHALHVVDLDGAKSGLAANFKTILSIRQNFTGFLEVGGGIRTLDQIEQYYNAGINRVILGSVALKNPTLVRQAVEKYGELIAVGIDGKDGKIATEGWLEQSNISFETLLSAMIAIGVKHFIVTDVIRDGMLQGPNIDLLVKLQQHFVTANIIASGGIAQMSDLVALNQAGIQDIIVGKALASGSISLTQLAELEE</sequence>
<evidence type="ECO:0000256" key="7">
    <source>
        <dbReference type="ARBA" id="ARBA00022490"/>
    </source>
</evidence>
<dbReference type="HAMAP" id="MF_01014">
    <property type="entry name" value="HisA"/>
    <property type="match status" value="1"/>
</dbReference>
<dbReference type="GO" id="GO:0003949">
    <property type="term" value="F:1-(5-phosphoribosyl)-5-[(5-phosphoribosylamino)methylideneamino]imidazole-4-carboxamide isomerase activity"/>
    <property type="evidence" value="ECO:0007669"/>
    <property type="project" value="UniProtKB-UniRule"/>
</dbReference>
<evidence type="ECO:0000256" key="11">
    <source>
        <dbReference type="ARBA" id="ARBA00030547"/>
    </source>
</evidence>
<evidence type="ECO:0000256" key="5">
    <source>
        <dbReference type="ARBA" id="ARBA00012550"/>
    </source>
</evidence>
<keyword evidence="9 12" id="KW-0368">Histidine biosynthesis</keyword>
<evidence type="ECO:0000256" key="1">
    <source>
        <dbReference type="ARBA" id="ARBA00000901"/>
    </source>
</evidence>
<dbReference type="GO" id="GO:0005737">
    <property type="term" value="C:cytoplasm"/>
    <property type="evidence" value="ECO:0007669"/>
    <property type="project" value="UniProtKB-SubCell"/>
</dbReference>
<evidence type="ECO:0000256" key="10">
    <source>
        <dbReference type="ARBA" id="ARBA00023235"/>
    </source>
</evidence>
<comment type="pathway">
    <text evidence="3 12 14">Amino-acid biosynthesis; L-histidine biosynthesis; L-histidine from 5-phospho-alpha-D-ribose 1-diphosphate: step 4/9.</text>
</comment>
<keyword evidence="18" id="KW-1185">Reference proteome</keyword>
<evidence type="ECO:0000256" key="6">
    <source>
        <dbReference type="ARBA" id="ARBA00018464"/>
    </source>
</evidence>
<evidence type="ECO:0000256" key="14">
    <source>
        <dbReference type="RuleBase" id="RU003658"/>
    </source>
</evidence>
<gene>
    <name evidence="12" type="primary">hisA</name>
    <name evidence="15" type="ORF">KSL4_1268</name>
    <name evidence="16" type="ORF">PL111_0156</name>
</gene>
<dbReference type="Proteomes" id="UP000199047">
    <property type="component" value="Unassembled WGS sequence"/>
</dbReference>
<dbReference type="CDD" id="cd04732">
    <property type="entry name" value="HisA"/>
    <property type="match status" value="1"/>
</dbReference>
<dbReference type="SUPFAM" id="SSF51366">
    <property type="entry name" value="Ribulose-phoshate binding barrel"/>
    <property type="match status" value="1"/>
</dbReference>
<dbReference type="GO" id="GO:0000105">
    <property type="term" value="P:L-histidine biosynthetic process"/>
    <property type="evidence" value="ECO:0007669"/>
    <property type="project" value="UniProtKB-UniRule"/>
</dbReference>
<dbReference type="EMBL" id="FBTU01000020">
    <property type="protein sequence ID" value="CUW14768.1"/>
    <property type="molecule type" value="Genomic_DNA"/>
</dbReference>